<sequence>MKINIKHLQQGIYLIEVGGSTDNISPLKSAIDDLLRDGYNKFVVDMNKFDFLGAENLGVLVQQIQIVRNRGGEIRFININQTLLGIFRYAGFNDESVFASGIKNATQELLAHSPADEPESSPRENKNAYEATIQKSGLDPYGSTIQASESLPARQSNIEDPYGSTIQTSSAQNKNLDTLYGVTIVSKNDRASSRRELKSEEVYKETIQVEESKKKNVISQQPEIKRKSTIRFFKRMYPFCIFPLKVIFSQKKIQEVVSEKIEQVASEKDVVVQREKPIVEVVPHFPGCLIVPSRKQVDITPEIAEANFSVTPLAESKKQLGYVEILYNGKVIDTVENLRYNVEKQTIAKCALYLSIISPVISTSLDALKIDFNEELPAAIEWLSQATQLCGGKTGFGAILAGVFLFISLVFYIAKRPKQANPIDNVLPVEESE</sequence>
<proteinExistence type="predicted"/>
<dbReference type="SUPFAM" id="SSF52091">
    <property type="entry name" value="SpoIIaa-like"/>
    <property type="match status" value="1"/>
</dbReference>
<dbReference type="PROSITE" id="PS50801">
    <property type="entry name" value="STAS"/>
    <property type="match status" value="1"/>
</dbReference>
<evidence type="ECO:0000256" key="1">
    <source>
        <dbReference type="SAM" id="Phobius"/>
    </source>
</evidence>
<name>A0A5S9IIA9_UABAM</name>
<evidence type="ECO:0000259" key="2">
    <source>
        <dbReference type="PROSITE" id="PS50801"/>
    </source>
</evidence>
<feature type="domain" description="STAS" evidence="2">
    <location>
        <begin position="23"/>
        <end position="113"/>
    </location>
</feature>
<dbReference type="AlphaFoldDB" id="A0A5S9IIA9"/>
<gene>
    <name evidence="3" type="ORF">UABAM_00527</name>
</gene>
<dbReference type="Gene3D" id="3.30.750.24">
    <property type="entry name" value="STAS domain"/>
    <property type="match status" value="1"/>
</dbReference>
<dbReference type="InterPro" id="IPR036513">
    <property type="entry name" value="STAS_dom_sf"/>
</dbReference>
<accession>A0A5S9IIA9</accession>
<organism evidence="3 4">
    <name type="scientific">Uabimicrobium amorphum</name>
    <dbReference type="NCBI Taxonomy" id="2596890"/>
    <lineage>
        <taxon>Bacteria</taxon>
        <taxon>Pseudomonadati</taxon>
        <taxon>Planctomycetota</taxon>
        <taxon>Candidatus Uabimicrobiia</taxon>
        <taxon>Candidatus Uabimicrobiales</taxon>
        <taxon>Candidatus Uabimicrobiaceae</taxon>
        <taxon>Candidatus Uabimicrobium</taxon>
    </lineage>
</organism>
<evidence type="ECO:0000313" key="4">
    <source>
        <dbReference type="Proteomes" id="UP000326354"/>
    </source>
</evidence>
<dbReference type="Proteomes" id="UP000326354">
    <property type="component" value="Chromosome"/>
</dbReference>
<keyword evidence="1" id="KW-0472">Membrane</keyword>
<reference evidence="3 4" key="1">
    <citation type="submission" date="2019-08" db="EMBL/GenBank/DDBJ databases">
        <title>Complete genome sequence of Candidatus Uab amorphum.</title>
        <authorList>
            <person name="Shiratori T."/>
            <person name="Suzuki S."/>
            <person name="Kakizawa Y."/>
            <person name="Ishida K."/>
        </authorList>
    </citation>
    <scope>NUCLEOTIDE SEQUENCE [LARGE SCALE GENOMIC DNA]</scope>
    <source>
        <strain evidence="3 4">SRT547</strain>
    </source>
</reference>
<dbReference type="CDD" id="cd07043">
    <property type="entry name" value="STAS_anti-anti-sigma_factors"/>
    <property type="match status" value="1"/>
</dbReference>
<keyword evidence="4" id="KW-1185">Reference proteome</keyword>
<dbReference type="KEGG" id="uam:UABAM_00527"/>
<keyword evidence="1" id="KW-1133">Transmembrane helix</keyword>
<protein>
    <submittedName>
        <fullName evidence="3">Anti-sigma-B factor antagonist</fullName>
    </submittedName>
</protein>
<feature type="transmembrane region" description="Helical" evidence="1">
    <location>
        <begin position="395"/>
        <end position="414"/>
    </location>
</feature>
<dbReference type="OrthoDB" id="9794628at2"/>
<evidence type="ECO:0000313" key="3">
    <source>
        <dbReference type="EMBL" id="BBM82184.1"/>
    </source>
</evidence>
<dbReference type="EMBL" id="AP019860">
    <property type="protein sequence ID" value="BBM82184.1"/>
    <property type="molecule type" value="Genomic_DNA"/>
</dbReference>
<dbReference type="InterPro" id="IPR002645">
    <property type="entry name" value="STAS_dom"/>
</dbReference>
<dbReference type="Pfam" id="PF01740">
    <property type="entry name" value="STAS"/>
    <property type="match status" value="1"/>
</dbReference>
<dbReference type="RefSeq" id="WP_151966436.1">
    <property type="nucleotide sequence ID" value="NZ_AP019860.1"/>
</dbReference>
<keyword evidence="1" id="KW-0812">Transmembrane</keyword>